<evidence type="ECO:0000256" key="4">
    <source>
        <dbReference type="ARBA" id="ARBA00023136"/>
    </source>
</evidence>
<evidence type="ECO:0000259" key="8">
    <source>
        <dbReference type="Pfam" id="PF14322"/>
    </source>
</evidence>
<keyword evidence="3 6" id="KW-0732">Signal</keyword>
<evidence type="ECO:0000256" key="1">
    <source>
        <dbReference type="ARBA" id="ARBA00004442"/>
    </source>
</evidence>
<organism evidence="9 10">
    <name type="scientific">Riemerella columbipharyngis</name>
    <dbReference type="NCBI Taxonomy" id="1071918"/>
    <lineage>
        <taxon>Bacteria</taxon>
        <taxon>Pseudomonadati</taxon>
        <taxon>Bacteroidota</taxon>
        <taxon>Flavobacteriia</taxon>
        <taxon>Flavobacteriales</taxon>
        <taxon>Weeksellaceae</taxon>
        <taxon>Riemerella</taxon>
    </lineage>
</organism>
<dbReference type="Pfam" id="PF07980">
    <property type="entry name" value="SusD_RagB"/>
    <property type="match status" value="1"/>
</dbReference>
<dbReference type="EMBL" id="FNAS01000007">
    <property type="protein sequence ID" value="SDE34378.1"/>
    <property type="molecule type" value="Genomic_DNA"/>
</dbReference>
<gene>
    <name evidence="9" type="ORF">SAMN05421544_10754</name>
</gene>
<feature type="domain" description="SusD-like N-terminal" evidence="8">
    <location>
        <begin position="84"/>
        <end position="231"/>
    </location>
</feature>
<comment type="subcellular location">
    <subcellularLocation>
        <location evidence="1">Cell outer membrane</location>
    </subcellularLocation>
</comment>
<dbReference type="InterPro" id="IPR012944">
    <property type="entry name" value="SusD_RagB_dom"/>
</dbReference>
<evidence type="ECO:0000256" key="3">
    <source>
        <dbReference type="ARBA" id="ARBA00022729"/>
    </source>
</evidence>
<dbReference type="SUPFAM" id="SSF48452">
    <property type="entry name" value="TPR-like"/>
    <property type="match status" value="1"/>
</dbReference>
<dbReference type="PROSITE" id="PS51257">
    <property type="entry name" value="PROKAR_LIPOPROTEIN"/>
    <property type="match status" value="1"/>
</dbReference>
<evidence type="ECO:0000256" key="6">
    <source>
        <dbReference type="SAM" id="SignalP"/>
    </source>
</evidence>
<accession>A0A1G7C4Z4</accession>
<keyword evidence="5" id="KW-0998">Cell outer membrane</keyword>
<evidence type="ECO:0000259" key="7">
    <source>
        <dbReference type="Pfam" id="PF07980"/>
    </source>
</evidence>
<reference evidence="9 10" key="1">
    <citation type="submission" date="2016-10" db="EMBL/GenBank/DDBJ databases">
        <authorList>
            <person name="de Groot N.N."/>
        </authorList>
    </citation>
    <scope>NUCLEOTIDE SEQUENCE [LARGE SCALE GENOMIC DNA]</scope>
    <source>
        <strain evidence="9 10">DSM 24015</strain>
    </source>
</reference>
<keyword evidence="4" id="KW-0472">Membrane</keyword>
<sequence>MKTIKIYFIALISLLSVFQSCRQEYLNEPKPTDAVSPEVVYGSKEGATAFLSGILRSTRGQYTSTDSGNLTSLYFARTVKGNDIILSGSWFLFDYANNNREPNYRRPGFTWNYLYNIINKINAFIQGVSESKSIAEEDKKALLGQAYTMRAWMYFELSLEFQHTYTYDPNLPAPPIYDMPNSVEGKGMSTQKELYDFINADIQKALDMGSFDRVNKSYFNKQITYGLAARVNQVMGNWVKAAEYAHAAYGGNVGAVLDSSMYGNGFDDMDANKEWMLAIPQSSDQSAYYWIAPSVFMDVAGATYKNGFINKSLVNSFSDTDVRKLFSSTGRTNYLQYYTTKFKFSFSADVALMRTPEMILIEAEALYHTNPNAAHDLLYELQVNRDPSAVKSTNTGEALLNEILLERRKELYGEMGVEWYDAKRLRRGLPRDPWHRVNMANDPLMPDDKRFFLKVPQSEIDANPNIPASVNDGR</sequence>
<dbReference type="InterPro" id="IPR033985">
    <property type="entry name" value="SusD-like_N"/>
</dbReference>
<dbReference type="GO" id="GO:0009279">
    <property type="term" value="C:cell outer membrane"/>
    <property type="evidence" value="ECO:0007669"/>
    <property type="project" value="UniProtKB-SubCell"/>
</dbReference>
<evidence type="ECO:0000256" key="5">
    <source>
        <dbReference type="ARBA" id="ARBA00023237"/>
    </source>
</evidence>
<keyword evidence="10" id="KW-1185">Reference proteome</keyword>
<evidence type="ECO:0000313" key="10">
    <source>
        <dbReference type="Proteomes" id="UP000198517"/>
    </source>
</evidence>
<dbReference type="Pfam" id="PF14322">
    <property type="entry name" value="SusD-like_3"/>
    <property type="match status" value="1"/>
</dbReference>
<proteinExistence type="inferred from homology"/>
<evidence type="ECO:0000313" key="9">
    <source>
        <dbReference type="EMBL" id="SDE34378.1"/>
    </source>
</evidence>
<dbReference type="InterPro" id="IPR011990">
    <property type="entry name" value="TPR-like_helical_dom_sf"/>
</dbReference>
<feature type="signal peptide" evidence="6">
    <location>
        <begin position="1"/>
        <end position="22"/>
    </location>
</feature>
<feature type="domain" description="RagB/SusD" evidence="7">
    <location>
        <begin position="348"/>
        <end position="466"/>
    </location>
</feature>
<dbReference type="Gene3D" id="1.25.40.390">
    <property type="match status" value="1"/>
</dbReference>
<dbReference type="Proteomes" id="UP000198517">
    <property type="component" value="Unassembled WGS sequence"/>
</dbReference>
<dbReference type="AlphaFoldDB" id="A0A1G7C4Z4"/>
<dbReference type="OrthoDB" id="1100079at2"/>
<evidence type="ECO:0000256" key="2">
    <source>
        <dbReference type="ARBA" id="ARBA00006275"/>
    </source>
</evidence>
<feature type="chain" id="PRO_5011723984" evidence="6">
    <location>
        <begin position="23"/>
        <end position="474"/>
    </location>
</feature>
<comment type="similarity">
    <text evidence="2">Belongs to the SusD family.</text>
</comment>
<name>A0A1G7C4Z4_9FLAO</name>
<protein>
    <submittedName>
        <fullName evidence="9">SusD family protein</fullName>
    </submittedName>
</protein>
<dbReference type="RefSeq" id="WP_092736446.1">
    <property type="nucleotide sequence ID" value="NZ_FNAS01000007.1"/>
</dbReference>
<dbReference type="STRING" id="1071918.SAMN05421544_10754"/>